<dbReference type="Gramene" id="mRNA:HanXRQr2_Chr01g0028281">
    <property type="protein sequence ID" value="CDS:HanXRQr2_Chr01g0028281.1"/>
    <property type="gene ID" value="HanXRQr2_Chr01g0028281"/>
</dbReference>
<name>A0A9K3JW06_HELAN</name>
<evidence type="ECO:0000313" key="2">
    <source>
        <dbReference type="EMBL" id="KAF5822584.1"/>
    </source>
</evidence>
<proteinExistence type="predicted"/>
<dbReference type="AlphaFoldDB" id="A0A9K3JW06"/>
<organism evidence="2 3">
    <name type="scientific">Helianthus annuus</name>
    <name type="common">Common sunflower</name>
    <dbReference type="NCBI Taxonomy" id="4232"/>
    <lineage>
        <taxon>Eukaryota</taxon>
        <taxon>Viridiplantae</taxon>
        <taxon>Streptophyta</taxon>
        <taxon>Embryophyta</taxon>
        <taxon>Tracheophyta</taxon>
        <taxon>Spermatophyta</taxon>
        <taxon>Magnoliopsida</taxon>
        <taxon>eudicotyledons</taxon>
        <taxon>Gunneridae</taxon>
        <taxon>Pentapetalae</taxon>
        <taxon>asterids</taxon>
        <taxon>campanulids</taxon>
        <taxon>Asterales</taxon>
        <taxon>Asteraceae</taxon>
        <taxon>Asteroideae</taxon>
        <taxon>Heliantheae alliance</taxon>
        <taxon>Heliantheae</taxon>
        <taxon>Helianthus</taxon>
    </lineage>
</organism>
<keyword evidence="1" id="KW-0812">Transmembrane</keyword>
<evidence type="ECO:0000256" key="1">
    <source>
        <dbReference type="SAM" id="Phobius"/>
    </source>
</evidence>
<evidence type="ECO:0000313" key="3">
    <source>
        <dbReference type="Proteomes" id="UP000215914"/>
    </source>
</evidence>
<keyword evidence="3" id="KW-1185">Reference proteome</keyword>
<protein>
    <submittedName>
        <fullName evidence="2">Uncharacterized protein</fullName>
    </submittedName>
</protein>
<accession>A0A9K3JW06</accession>
<reference evidence="2" key="1">
    <citation type="journal article" date="2017" name="Nature">
        <title>The sunflower genome provides insights into oil metabolism, flowering and Asterid evolution.</title>
        <authorList>
            <person name="Badouin H."/>
            <person name="Gouzy J."/>
            <person name="Grassa C.J."/>
            <person name="Murat F."/>
            <person name="Staton S.E."/>
            <person name="Cottret L."/>
            <person name="Lelandais-Briere C."/>
            <person name="Owens G.L."/>
            <person name="Carrere S."/>
            <person name="Mayjonade B."/>
            <person name="Legrand L."/>
            <person name="Gill N."/>
            <person name="Kane N.C."/>
            <person name="Bowers J.E."/>
            <person name="Hubner S."/>
            <person name="Bellec A."/>
            <person name="Berard A."/>
            <person name="Berges H."/>
            <person name="Blanchet N."/>
            <person name="Boniface M.C."/>
            <person name="Brunel D."/>
            <person name="Catrice O."/>
            <person name="Chaidir N."/>
            <person name="Claudel C."/>
            <person name="Donnadieu C."/>
            <person name="Faraut T."/>
            <person name="Fievet G."/>
            <person name="Helmstetter N."/>
            <person name="King M."/>
            <person name="Knapp S.J."/>
            <person name="Lai Z."/>
            <person name="Le Paslier M.C."/>
            <person name="Lippi Y."/>
            <person name="Lorenzon L."/>
            <person name="Mandel J.R."/>
            <person name="Marage G."/>
            <person name="Marchand G."/>
            <person name="Marquand E."/>
            <person name="Bret-Mestries E."/>
            <person name="Morien E."/>
            <person name="Nambeesan S."/>
            <person name="Nguyen T."/>
            <person name="Pegot-Espagnet P."/>
            <person name="Pouilly N."/>
            <person name="Raftis F."/>
            <person name="Sallet E."/>
            <person name="Schiex T."/>
            <person name="Thomas J."/>
            <person name="Vandecasteele C."/>
            <person name="Vares D."/>
            <person name="Vear F."/>
            <person name="Vautrin S."/>
            <person name="Crespi M."/>
            <person name="Mangin B."/>
            <person name="Burke J.M."/>
            <person name="Salse J."/>
            <person name="Munos S."/>
            <person name="Vincourt P."/>
            <person name="Rieseberg L.H."/>
            <person name="Langlade N.B."/>
        </authorList>
    </citation>
    <scope>NUCLEOTIDE SEQUENCE</scope>
    <source>
        <tissue evidence="2">Leaves</tissue>
    </source>
</reference>
<dbReference type="Proteomes" id="UP000215914">
    <property type="component" value="Unassembled WGS sequence"/>
</dbReference>
<keyword evidence="1" id="KW-1133">Transmembrane helix</keyword>
<comment type="caution">
    <text evidence="2">The sequence shown here is derived from an EMBL/GenBank/DDBJ whole genome shotgun (WGS) entry which is preliminary data.</text>
</comment>
<sequence>MEVETGRRDEQPDRSSKDWPFSYFKFDKERDSPDQVRNALMVVVALVSSANYQAMMSFPDVLKGKTGYQKLWFVIPNSLSFSASFTVIEMLTSSFPFQRELRLSYFFMGGAYGVILTEQLTDLPAGLTFIILSLLMLLPVLLRSVPRCLKRMCGCCC</sequence>
<dbReference type="EMBL" id="MNCJ02000316">
    <property type="protein sequence ID" value="KAF5822584.1"/>
    <property type="molecule type" value="Genomic_DNA"/>
</dbReference>
<gene>
    <name evidence="2" type="ORF">HanXRQr2_Chr01g0028281</name>
</gene>
<feature type="transmembrane region" description="Helical" evidence="1">
    <location>
        <begin position="71"/>
        <end position="91"/>
    </location>
</feature>
<feature type="transmembrane region" description="Helical" evidence="1">
    <location>
        <begin position="126"/>
        <end position="142"/>
    </location>
</feature>
<reference evidence="2" key="2">
    <citation type="submission" date="2020-06" db="EMBL/GenBank/DDBJ databases">
        <title>Helianthus annuus Genome sequencing and assembly Release 2.</title>
        <authorList>
            <person name="Gouzy J."/>
            <person name="Langlade N."/>
            <person name="Munos S."/>
        </authorList>
    </citation>
    <scope>NUCLEOTIDE SEQUENCE</scope>
    <source>
        <tissue evidence="2">Leaves</tissue>
    </source>
</reference>
<keyword evidence="1" id="KW-0472">Membrane</keyword>